<dbReference type="InterPro" id="IPR002347">
    <property type="entry name" value="SDR_fam"/>
</dbReference>
<dbReference type="InterPro" id="IPR050259">
    <property type="entry name" value="SDR"/>
</dbReference>
<dbReference type="PANTHER" id="PTHR42879">
    <property type="entry name" value="3-OXOACYL-(ACYL-CARRIER-PROTEIN) REDUCTASE"/>
    <property type="match status" value="1"/>
</dbReference>
<protein>
    <recommendedName>
        <fullName evidence="4">3-oxoacyl-[acyl-carrier-protein] reductase MabA</fullName>
    </recommendedName>
</protein>
<gene>
    <name evidence="6" type="ORF">ABW16_13700</name>
</gene>
<reference evidence="6 7" key="1">
    <citation type="submission" date="2015-05" db="EMBL/GenBank/DDBJ databases">
        <title>Genome sequence of Mycobacterium heraklionense Davo strain.</title>
        <authorList>
            <person name="Greninger A.L."/>
            <person name="Cunningham G."/>
            <person name="Miller S."/>
        </authorList>
    </citation>
    <scope>NUCLEOTIDE SEQUENCE [LARGE SCALE GENOMIC DNA]</scope>
    <source>
        <strain evidence="6 7">Davo</strain>
    </source>
</reference>
<dbReference type="Proteomes" id="UP000036464">
    <property type="component" value="Unassembled WGS sequence"/>
</dbReference>
<accession>A0ABR5FEG9</accession>
<comment type="caution">
    <text evidence="6">The sequence shown here is derived from an EMBL/GenBank/DDBJ whole genome shotgun (WGS) entry which is preliminary data.</text>
</comment>
<comment type="similarity">
    <text evidence="2">Belongs to the short-chain dehydrogenases/reductases (SDR) family.</text>
</comment>
<dbReference type="InterPro" id="IPR036291">
    <property type="entry name" value="NAD(P)-bd_dom_sf"/>
</dbReference>
<dbReference type="Pfam" id="PF13561">
    <property type="entry name" value="adh_short_C2"/>
    <property type="match status" value="1"/>
</dbReference>
<dbReference type="PRINTS" id="PR00080">
    <property type="entry name" value="SDRFAMILY"/>
</dbReference>
<evidence type="ECO:0000256" key="5">
    <source>
        <dbReference type="ARBA" id="ARBA00047400"/>
    </source>
</evidence>
<dbReference type="SUPFAM" id="SSF51735">
    <property type="entry name" value="NAD(P)-binding Rossmann-fold domains"/>
    <property type="match status" value="1"/>
</dbReference>
<evidence type="ECO:0000256" key="4">
    <source>
        <dbReference type="ARBA" id="ARBA00040781"/>
    </source>
</evidence>
<keyword evidence="7" id="KW-1185">Reference proteome</keyword>
<dbReference type="RefSeq" id="WP_047319710.1">
    <property type="nucleotide sequence ID" value="NZ_LDPO01000010.1"/>
</dbReference>
<sequence>MSPNSTRLAGRTALITGSTAGLGAGIATALAEAGASVLVSGRDRKRGDDVVKRIESAGGRALFLGADLGAGGAEVTRLAAEATAAAGGPIDILVNNAAMILIPTPTAEVPEDQIRDAFAINVFAPFLLTGALAPAMAQRGSGVIVNVGSISGLIGSANSALYSATKSTVHSLTKSWADEYGPSGVRVNTVAPGPIRTERNAEFEQHVAPVLARIPSRRMSTVAEVAAAVVFLASDDAANIHGATLSIDGGWSAV</sequence>
<dbReference type="PRINTS" id="PR00081">
    <property type="entry name" value="GDHRDH"/>
</dbReference>
<name>A0ABR5FEG9_9MYCO</name>
<comment type="subcellular location">
    <subcellularLocation>
        <location evidence="1">Secreted</location>
        <location evidence="1">Cell wall</location>
    </subcellularLocation>
</comment>
<keyword evidence="3" id="KW-0134">Cell wall</keyword>
<keyword evidence="3" id="KW-0964">Secreted</keyword>
<evidence type="ECO:0000313" key="7">
    <source>
        <dbReference type="Proteomes" id="UP000036464"/>
    </source>
</evidence>
<dbReference type="PANTHER" id="PTHR42879:SF2">
    <property type="entry name" value="3-OXOACYL-[ACYL-CARRIER-PROTEIN] REDUCTASE FABG"/>
    <property type="match status" value="1"/>
</dbReference>
<proteinExistence type="inferred from homology"/>
<dbReference type="CDD" id="cd05233">
    <property type="entry name" value="SDR_c"/>
    <property type="match status" value="1"/>
</dbReference>
<comment type="catalytic activity">
    <reaction evidence="5">
        <text>a (3R)-hydroxyacyl-[ACP] + NADP(+) = a 3-oxoacyl-[ACP] + NADPH + H(+)</text>
        <dbReference type="Rhea" id="RHEA:17397"/>
        <dbReference type="Rhea" id="RHEA-COMP:9916"/>
        <dbReference type="Rhea" id="RHEA-COMP:9945"/>
        <dbReference type="ChEBI" id="CHEBI:15378"/>
        <dbReference type="ChEBI" id="CHEBI:57783"/>
        <dbReference type="ChEBI" id="CHEBI:58349"/>
        <dbReference type="ChEBI" id="CHEBI:78776"/>
        <dbReference type="ChEBI" id="CHEBI:78827"/>
        <dbReference type="EC" id="1.1.1.100"/>
    </reaction>
    <physiologicalReaction direction="right-to-left" evidence="5">
        <dbReference type="Rhea" id="RHEA:17399"/>
    </physiologicalReaction>
</comment>
<evidence type="ECO:0000256" key="1">
    <source>
        <dbReference type="ARBA" id="ARBA00004191"/>
    </source>
</evidence>
<evidence type="ECO:0000256" key="3">
    <source>
        <dbReference type="ARBA" id="ARBA00022512"/>
    </source>
</evidence>
<dbReference type="EMBL" id="LDPO01000010">
    <property type="protein sequence ID" value="KLO28347.1"/>
    <property type="molecule type" value="Genomic_DNA"/>
</dbReference>
<dbReference type="Gene3D" id="3.40.50.720">
    <property type="entry name" value="NAD(P)-binding Rossmann-like Domain"/>
    <property type="match status" value="1"/>
</dbReference>
<evidence type="ECO:0000256" key="2">
    <source>
        <dbReference type="ARBA" id="ARBA00006484"/>
    </source>
</evidence>
<organism evidence="6 7">
    <name type="scientific">Mycolicibacter heraklionensis</name>
    <dbReference type="NCBI Taxonomy" id="512402"/>
    <lineage>
        <taxon>Bacteria</taxon>
        <taxon>Bacillati</taxon>
        <taxon>Actinomycetota</taxon>
        <taxon>Actinomycetes</taxon>
        <taxon>Mycobacteriales</taxon>
        <taxon>Mycobacteriaceae</taxon>
        <taxon>Mycolicibacter</taxon>
    </lineage>
</organism>
<evidence type="ECO:0000313" key="6">
    <source>
        <dbReference type="EMBL" id="KLO28347.1"/>
    </source>
</evidence>